<organism evidence="5 6">
    <name type="scientific">Marchantia polymorpha subsp. ruderalis</name>
    <dbReference type="NCBI Taxonomy" id="1480154"/>
    <lineage>
        <taxon>Eukaryota</taxon>
        <taxon>Viridiplantae</taxon>
        <taxon>Streptophyta</taxon>
        <taxon>Embryophyta</taxon>
        <taxon>Marchantiophyta</taxon>
        <taxon>Marchantiopsida</taxon>
        <taxon>Marchantiidae</taxon>
        <taxon>Marchantiales</taxon>
        <taxon>Marchantiaceae</taxon>
        <taxon>Marchantia</taxon>
    </lineage>
</organism>
<evidence type="ECO:0000256" key="2">
    <source>
        <dbReference type="ARBA" id="ARBA00044677"/>
    </source>
</evidence>
<comment type="catalytic activity">
    <reaction evidence="2">
        <text>ssDNA + n NTP = ssDNA/pppN(pN)n-1 hybrid + (n-1) diphosphate.</text>
        <dbReference type="EC" id="2.7.7.102"/>
    </reaction>
</comment>
<dbReference type="EC" id="2.7.7.102" evidence="3"/>
<dbReference type="AlphaFoldDB" id="A0A176WSQ7"/>
<keyword evidence="6" id="KW-1185">Reference proteome</keyword>
<dbReference type="GO" id="GO:0042276">
    <property type="term" value="P:error-prone translesion synthesis"/>
    <property type="evidence" value="ECO:0007669"/>
    <property type="project" value="InterPro"/>
</dbReference>
<accession>A0A176WSQ7</accession>
<dbReference type="GO" id="GO:0005634">
    <property type="term" value="C:nucleus"/>
    <property type="evidence" value="ECO:0007669"/>
    <property type="project" value="TreeGrafter"/>
</dbReference>
<dbReference type="EMBL" id="LVLJ01000203">
    <property type="protein sequence ID" value="OAE35312.1"/>
    <property type="molecule type" value="Genomic_DNA"/>
</dbReference>
<dbReference type="GO" id="GO:0003887">
    <property type="term" value="F:DNA-directed DNA polymerase activity"/>
    <property type="evidence" value="ECO:0007669"/>
    <property type="project" value="UniProtKB-EC"/>
</dbReference>
<comment type="catalytic activity">
    <reaction evidence="4">
        <text>DNA(n) + a 2'-deoxyribonucleoside 5'-triphosphate = DNA(n+1) + diphosphate</text>
        <dbReference type="Rhea" id="RHEA:22508"/>
        <dbReference type="Rhea" id="RHEA-COMP:17339"/>
        <dbReference type="Rhea" id="RHEA-COMP:17340"/>
        <dbReference type="ChEBI" id="CHEBI:33019"/>
        <dbReference type="ChEBI" id="CHEBI:61560"/>
        <dbReference type="ChEBI" id="CHEBI:173112"/>
        <dbReference type="EC" id="2.7.7.7"/>
    </reaction>
    <physiologicalReaction direction="left-to-right" evidence="4">
        <dbReference type="Rhea" id="RHEA:22509"/>
    </physiologicalReaction>
</comment>
<gene>
    <name evidence="5" type="ORF">AXG93_392s1610</name>
</gene>
<proteinExistence type="predicted"/>
<dbReference type="GO" id="GO:0005759">
    <property type="term" value="C:mitochondrial matrix"/>
    <property type="evidence" value="ECO:0007669"/>
    <property type="project" value="TreeGrafter"/>
</dbReference>
<evidence type="ECO:0000256" key="1">
    <source>
        <dbReference type="ARBA" id="ARBA00026139"/>
    </source>
</evidence>
<evidence type="ECO:0000256" key="4">
    <source>
        <dbReference type="ARBA" id="ARBA00047303"/>
    </source>
</evidence>
<reference evidence="5" key="1">
    <citation type="submission" date="2016-03" db="EMBL/GenBank/DDBJ databases">
        <title>Mechanisms controlling the formation of the plant cell surface in tip-growing cells are functionally conserved among land plants.</title>
        <authorList>
            <person name="Honkanen S."/>
            <person name="Jones V.A."/>
            <person name="Morieri G."/>
            <person name="Champion C."/>
            <person name="Hetherington A.J."/>
            <person name="Kelly S."/>
            <person name="Saint-Marcoux D."/>
            <person name="Proust H."/>
            <person name="Prescott H."/>
            <person name="Dolan L."/>
        </authorList>
    </citation>
    <scope>NUCLEOTIDE SEQUENCE [LARGE SCALE GENOMIC DNA]</scope>
    <source>
        <tissue evidence="5">Whole gametophyte</tissue>
    </source>
</reference>
<name>A0A176WSQ7_MARPO</name>
<comment type="caution">
    <text evidence="5">The sequence shown here is derived from an EMBL/GenBank/DDBJ whole genome shotgun (WGS) entry which is preliminary data.</text>
</comment>
<evidence type="ECO:0000313" key="5">
    <source>
        <dbReference type="EMBL" id="OAE35312.1"/>
    </source>
</evidence>
<dbReference type="InterPro" id="IPR044917">
    <property type="entry name" value="PRIMPOL"/>
</dbReference>
<dbReference type="GO" id="GO:0031297">
    <property type="term" value="P:replication fork processing"/>
    <property type="evidence" value="ECO:0007669"/>
    <property type="project" value="TreeGrafter"/>
</dbReference>
<dbReference type="PANTHER" id="PTHR31399:SF0">
    <property type="entry name" value="DNA-DIRECTED PRIMASE_POLYMERASE PROTEIN"/>
    <property type="match status" value="1"/>
</dbReference>
<sequence length="301" mass="33978">MRKIVLHHLIPESVKARVFAFFSVLGTYPDDLMPHSCEKGPQEERDIFMDSLICRIGDECDRLLTFGLENAGHGGTVNYASWKEFATAPPKRPGFCMSGKSPFPALDIFVESVACIGNTQGKIRSWYWFSDYGVIVYNISENRFLMYIVDFRTAGYYQKCHDPDCRGYRSPLRPIPGHTIPSEYAPSSLTACTTYGEKAVNGRDQIKLFEDDSEDETWWEEVASSLDSMECNTSQSQSTSQVVEIFQISTLDPKSSLAEGYDLRQASLHQVEVDVAGDDEWWTSAEPELAALEKCILTQRK</sequence>
<protein>
    <recommendedName>
        <fullName evidence="1">DNA-directed primase/polymerase protein</fullName>
        <ecNumber evidence="3">2.7.7.102</ecNumber>
    </recommendedName>
</protein>
<dbReference type="PANTHER" id="PTHR31399">
    <property type="entry name" value="DNA-DIRECTED PRIMASE / POLYMERASE PROTEIN"/>
    <property type="match status" value="1"/>
</dbReference>
<dbReference type="GO" id="GO:0009411">
    <property type="term" value="P:response to UV"/>
    <property type="evidence" value="ECO:0007669"/>
    <property type="project" value="TreeGrafter"/>
</dbReference>
<dbReference type="GO" id="GO:0003682">
    <property type="term" value="F:chromatin binding"/>
    <property type="evidence" value="ECO:0007669"/>
    <property type="project" value="TreeGrafter"/>
</dbReference>
<evidence type="ECO:0000313" key="6">
    <source>
        <dbReference type="Proteomes" id="UP000077202"/>
    </source>
</evidence>
<evidence type="ECO:0000256" key="3">
    <source>
        <dbReference type="ARBA" id="ARBA00044768"/>
    </source>
</evidence>
<dbReference type="GO" id="GO:0006264">
    <property type="term" value="P:mitochondrial DNA replication"/>
    <property type="evidence" value="ECO:0007669"/>
    <property type="project" value="TreeGrafter"/>
</dbReference>
<dbReference type="Proteomes" id="UP000077202">
    <property type="component" value="Unassembled WGS sequence"/>
</dbReference>